<keyword evidence="5 9" id="KW-0653">Protein transport</keyword>
<dbReference type="InterPro" id="IPR003369">
    <property type="entry name" value="TatA/B/E"/>
</dbReference>
<evidence type="ECO:0000256" key="6">
    <source>
        <dbReference type="ARBA" id="ARBA00022989"/>
    </source>
</evidence>
<evidence type="ECO:0000256" key="4">
    <source>
        <dbReference type="ARBA" id="ARBA00022692"/>
    </source>
</evidence>
<dbReference type="InterPro" id="IPR006312">
    <property type="entry name" value="TatA/E"/>
</dbReference>
<dbReference type="GO" id="GO:0043953">
    <property type="term" value="P:protein transport by the Tat complex"/>
    <property type="evidence" value="ECO:0007669"/>
    <property type="project" value="UniProtKB-UniRule"/>
</dbReference>
<feature type="compositionally biased region" description="Basic and acidic residues" evidence="10">
    <location>
        <begin position="54"/>
        <end position="71"/>
    </location>
</feature>
<keyword evidence="12" id="KW-1185">Reference proteome</keyword>
<keyword evidence="2 9" id="KW-0813">Transport</keyword>
<keyword evidence="6 9" id="KW-1133">Transmembrane helix</keyword>
<dbReference type="GO" id="GO:0033281">
    <property type="term" value="C:TAT protein transport complex"/>
    <property type="evidence" value="ECO:0007669"/>
    <property type="project" value="UniProtKB-UniRule"/>
</dbReference>
<dbReference type="AlphaFoldDB" id="A0A8D5ZNZ8"/>
<dbReference type="Proteomes" id="UP000677436">
    <property type="component" value="Chromosome"/>
</dbReference>
<dbReference type="EMBL" id="AP024601">
    <property type="protein sequence ID" value="BCU82487.1"/>
    <property type="molecule type" value="Genomic_DNA"/>
</dbReference>
<protein>
    <recommendedName>
        <fullName evidence="9">Sec-independent protein translocase protein TatA</fullName>
    </recommendedName>
</protein>
<reference evidence="11" key="2">
    <citation type="journal article" date="2021" name="Microbiol. Resour. Announc.">
        <title>Complete Genome Sequence of Polycladomyces abyssicola JIR-001T, Isolated from Hemipelagic Sediment in Deep Seawater.</title>
        <authorList>
            <person name="Tsubouchi T."/>
            <person name="Kaneko Y."/>
        </authorList>
    </citation>
    <scope>NUCLEOTIDE SEQUENCE</scope>
    <source>
        <strain evidence="11">JIR-001</strain>
    </source>
</reference>
<dbReference type="GO" id="GO:0008320">
    <property type="term" value="F:protein transmembrane transporter activity"/>
    <property type="evidence" value="ECO:0007669"/>
    <property type="project" value="UniProtKB-UniRule"/>
</dbReference>
<gene>
    <name evidence="9" type="primary">tatA</name>
    <name evidence="11" type="ORF">JIR001_22700</name>
</gene>
<proteinExistence type="inferred from homology"/>
<keyword evidence="7 9" id="KW-0811">Translocation</keyword>
<dbReference type="Pfam" id="PF02416">
    <property type="entry name" value="TatA_B_E"/>
    <property type="match status" value="1"/>
</dbReference>
<dbReference type="NCBIfam" id="TIGR01411">
    <property type="entry name" value="tatAE"/>
    <property type="match status" value="1"/>
</dbReference>
<evidence type="ECO:0000313" key="11">
    <source>
        <dbReference type="EMBL" id="BCU82487.1"/>
    </source>
</evidence>
<evidence type="ECO:0000256" key="5">
    <source>
        <dbReference type="ARBA" id="ARBA00022927"/>
    </source>
</evidence>
<keyword evidence="4 9" id="KW-0812">Transmembrane</keyword>
<dbReference type="RefSeq" id="WP_212772819.1">
    <property type="nucleotide sequence ID" value="NZ_AP024601.1"/>
</dbReference>
<evidence type="ECO:0000256" key="2">
    <source>
        <dbReference type="ARBA" id="ARBA00022448"/>
    </source>
</evidence>
<evidence type="ECO:0000256" key="10">
    <source>
        <dbReference type="SAM" id="MobiDB-lite"/>
    </source>
</evidence>
<evidence type="ECO:0000256" key="7">
    <source>
        <dbReference type="ARBA" id="ARBA00023010"/>
    </source>
</evidence>
<evidence type="ECO:0000256" key="9">
    <source>
        <dbReference type="HAMAP-Rule" id="MF_00236"/>
    </source>
</evidence>
<evidence type="ECO:0000313" key="12">
    <source>
        <dbReference type="Proteomes" id="UP000677436"/>
    </source>
</evidence>
<dbReference type="Gene3D" id="1.20.5.3310">
    <property type="match status" value="1"/>
</dbReference>
<accession>A0A8D5ZNZ8</accession>
<feature type="region of interest" description="Disordered" evidence="10">
    <location>
        <begin position="51"/>
        <end position="71"/>
    </location>
</feature>
<dbReference type="PANTHER" id="PTHR42982">
    <property type="entry name" value="SEC-INDEPENDENT PROTEIN TRANSLOCASE PROTEIN TATA"/>
    <property type="match status" value="1"/>
</dbReference>
<name>A0A8D5ZNZ8_9BACL</name>
<dbReference type="HAMAP" id="MF_00236">
    <property type="entry name" value="TatA_E"/>
    <property type="match status" value="1"/>
</dbReference>
<comment type="subcellular location">
    <subcellularLocation>
        <location evidence="1 9">Cell membrane</location>
        <topology evidence="1 9">Single-pass membrane protein</topology>
    </subcellularLocation>
</comment>
<dbReference type="KEGG" id="pabs:JIR001_22700"/>
<comment type="function">
    <text evidence="9">Part of the twin-arginine translocation (Tat) system that transports large folded proteins containing a characteristic twin-arginine motif in their signal peptide across membranes. TatA could form the protein-conducting channel of the Tat system.</text>
</comment>
<sequence>MIGNIGLPELLLILLLVLLLFGSKRLPEVGRSIGMTLKELKRSASVVLDDEDKTQEKTAVREAEGKGTAKS</sequence>
<comment type="similarity">
    <text evidence="9">Belongs to the TatA/E family.</text>
</comment>
<keyword evidence="3 9" id="KW-1003">Cell membrane</keyword>
<dbReference type="NCBIfam" id="NF011430">
    <property type="entry name" value="PRK14861.1"/>
    <property type="match status" value="1"/>
</dbReference>
<keyword evidence="8 9" id="KW-0472">Membrane</keyword>
<evidence type="ECO:0000256" key="8">
    <source>
        <dbReference type="ARBA" id="ARBA00023136"/>
    </source>
</evidence>
<organism evidence="11 12">
    <name type="scientific">Polycladomyces abyssicola</name>
    <dbReference type="NCBI Taxonomy" id="1125966"/>
    <lineage>
        <taxon>Bacteria</taxon>
        <taxon>Bacillati</taxon>
        <taxon>Bacillota</taxon>
        <taxon>Bacilli</taxon>
        <taxon>Bacillales</taxon>
        <taxon>Thermoactinomycetaceae</taxon>
        <taxon>Polycladomyces</taxon>
    </lineage>
</organism>
<comment type="subunit">
    <text evidence="9">Forms a complex with TatC.</text>
</comment>
<dbReference type="PANTHER" id="PTHR42982:SF1">
    <property type="entry name" value="SEC-INDEPENDENT PROTEIN TRANSLOCASE PROTEIN TATA"/>
    <property type="match status" value="1"/>
</dbReference>
<reference evidence="11" key="1">
    <citation type="journal article" date="2013" name="Int. J. Syst. Evol. Microbiol.">
        <title>Polycladomyces abyssicola gen. nov., sp. nov., a thermophilic filamentous bacterium isolated from hemipelagic sediment.</title>
        <authorList>
            <person name="Tsubouchi T."/>
            <person name="Shimane Y."/>
            <person name="Mori K."/>
            <person name="Usui K."/>
            <person name="Hiraki T."/>
            <person name="Tame A."/>
            <person name="Uematsu K."/>
            <person name="Maruyama T."/>
            <person name="Hatada Y."/>
        </authorList>
    </citation>
    <scope>NUCLEOTIDE SEQUENCE</scope>
    <source>
        <strain evidence="11">JIR-001</strain>
    </source>
</reference>
<evidence type="ECO:0000256" key="1">
    <source>
        <dbReference type="ARBA" id="ARBA00004162"/>
    </source>
</evidence>
<evidence type="ECO:0000256" key="3">
    <source>
        <dbReference type="ARBA" id="ARBA00022475"/>
    </source>
</evidence>
<dbReference type="PRINTS" id="PR01506">
    <property type="entry name" value="TATBPROTEIN"/>
</dbReference>